<dbReference type="AlphaFoldDB" id="A0A427YGE0"/>
<evidence type="ECO:0000256" key="1">
    <source>
        <dbReference type="ARBA" id="ARBA00004323"/>
    </source>
</evidence>
<keyword evidence="8 10" id="KW-0333">Golgi apparatus</keyword>
<evidence type="ECO:0000256" key="10">
    <source>
        <dbReference type="RuleBase" id="RU363063"/>
    </source>
</evidence>
<dbReference type="Gene3D" id="3.90.550.50">
    <property type="match status" value="1"/>
</dbReference>
<accession>A0A427YGE0</accession>
<name>A0A427YGE0_9TREE</name>
<evidence type="ECO:0000256" key="8">
    <source>
        <dbReference type="ARBA" id="ARBA00023034"/>
    </source>
</evidence>
<dbReference type="OrthoDB" id="2139606at2759"/>
<evidence type="ECO:0000256" key="5">
    <source>
        <dbReference type="ARBA" id="ARBA00022692"/>
    </source>
</evidence>
<keyword evidence="5" id="KW-0812">Transmembrane</keyword>
<sequence length="487" mass="54364">MHILNPDKRPLPWRQYCSGETPTLYSLQDPSRPHHVTDSTWVSASHDRATWSNPPTNSIWPINSFAPSAPQLALLPLNSSHAAWPYPSDTAPSLSAARDIPPVGILVAVFSTDRAVERRHMIRQSYARHWRSRRPGTEGVKVQFVLGRPRKGYEKALELEMEAFGDIILLDMPENMNSGKTHGFFSWAAANATVHPGKRPDYVVKADDDSFIMLSELEHRLRLAPRQKSIWGYLVKDSFMAGEAYALSFDLVQYVAASPALRTMVHGKEDKLVARWLRMHPQREEIVWVAERCWIYDHPKAGTVYSHGFLYPSTVEAIRRERAAGNGDLAGLGVSLADAYSTVSRFGSTFSKYASWYRAPAPGLSVRERVEALVENSPMSMVHRPDLWNPAEKSVRRRIAAAWSARSSREEKYLGDEEERGGTVVVHYIKRQEWFVETMVALLGGSDEQDEAKEAERSGAQARTRVQGGEATGGAGGVGLSKGTVDL</sequence>
<keyword evidence="7" id="KW-1133">Transmembrane helix</keyword>
<reference evidence="12 13" key="1">
    <citation type="submission" date="2018-11" db="EMBL/GenBank/DDBJ databases">
        <title>Genome sequence of Saitozyma podzolica DSM 27192.</title>
        <authorList>
            <person name="Aliyu H."/>
            <person name="Gorte O."/>
            <person name="Ochsenreither K."/>
        </authorList>
    </citation>
    <scope>NUCLEOTIDE SEQUENCE [LARGE SCALE GENOMIC DNA]</scope>
    <source>
        <strain evidence="12 13">DSM 27192</strain>
    </source>
</reference>
<dbReference type="GO" id="GO:0051072">
    <property type="term" value="P:4,6-pyruvylated galactose residue biosynthetic process"/>
    <property type="evidence" value="ECO:0007669"/>
    <property type="project" value="TreeGrafter"/>
</dbReference>
<evidence type="ECO:0000256" key="9">
    <source>
        <dbReference type="ARBA" id="ARBA00023136"/>
    </source>
</evidence>
<evidence type="ECO:0000313" key="12">
    <source>
        <dbReference type="EMBL" id="RSH90176.1"/>
    </source>
</evidence>
<evidence type="ECO:0000256" key="7">
    <source>
        <dbReference type="ARBA" id="ARBA00022989"/>
    </source>
</evidence>
<organism evidence="12 13">
    <name type="scientific">Saitozyma podzolica</name>
    <dbReference type="NCBI Taxonomy" id="1890683"/>
    <lineage>
        <taxon>Eukaryota</taxon>
        <taxon>Fungi</taxon>
        <taxon>Dikarya</taxon>
        <taxon>Basidiomycota</taxon>
        <taxon>Agaricomycotina</taxon>
        <taxon>Tremellomycetes</taxon>
        <taxon>Tremellales</taxon>
        <taxon>Trimorphomycetaceae</taxon>
        <taxon>Saitozyma</taxon>
    </lineage>
</organism>
<dbReference type="EC" id="2.4.1.-" evidence="10"/>
<keyword evidence="6" id="KW-0735">Signal-anchor</keyword>
<keyword evidence="9" id="KW-0472">Membrane</keyword>
<comment type="subcellular location">
    <subcellularLocation>
        <location evidence="1 10">Golgi apparatus membrane</location>
        <topology evidence="1 10">Single-pass type II membrane protein</topology>
    </subcellularLocation>
</comment>
<feature type="compositionally biased region" description="Gly residues" evidence="11">
    <location>
        <begin position="470"/>
        <end position="480"/>
    </location>
</feature>
<proteinExistence type="inferred from homology"/>
<keyword evidence="13" id="KW-1185">Reference proteome</keyword>
<feature type="region of interest" description="Disordered" evidence="11">
    <location>
        <begin position="447"/>
        <end position="487"/>
    </location>
</feature>
<evidence type="ECO:0000256" key="11">
    <source>
        <dbReference type="SAM" id="MobiDB-lite"/>
    </source>
</evidence>
<evidence type="ECO:0000256" key="2">
    <source>
        <dbReference type="ARBA" id="ARBA00008661"/>
    </source>
</evidence>
<dbReference type="Pfam" id="PF01762">
    <property type="entry name" value="Galactosyl_T"/>
    <property type="match status" value="1"/>
</dbReference>
<dbReference type="PANTHER" id="PTHR11214">
    <property type="entry name" value="BETA-1,3-N-ACETYLGLUCOSAMINYLTRANSFERASE"/>
    <property type="match status" value="1"/>
</dbReference>
<keyword evidence="3 10" id="KW-0328">Glycosyltransferase</keyword>
<dbReference type="InterPro" id="IPR002659">
    <property type="entry name" value="Glyco_trans_31"/>
</dbReference>
<dbReference type="GO" id="GO:0000139">
    <property type="term" value="C:Golgi membrane"/>
    <property type="evidence" value="ECO:0007669"/>
    <property type="project" value="UniProtKB-SubCell"/>
</dbReference>
<comment type="similarity">
    <text evidence="2 10">Belongs to the glycosyltransferase 31 family.</text>
</comment>
<evidence type="ECO:0000256" key="6">
    <source>
        <dbReference type="ARBA" id="ARBA00022968"/>
    </source>
</evidence>
<comment type="caution">
    <text evidence="12">The sequence shown here is derived from an EMBL/GenBank/DDBJ whole genome shotgun (WGS) entry which is preliminary data.</text>
</comment>
<dbReference type="EMBL" id="RSCD01000011">
    <property type="protein sequence ID" value="RSH90176.1"/>
    <property type="molecule type" value="Genomic_DNA"/>
</dbReference>
<dbReference type="STRING" id="1890683.A0A427YGE0"/>
<dbReference type="Proteomes" id="UP000279259">
    <property type="component" value="Unassembled WGS sequence"/>
</dbReference>
<protein>
    <recommendedName>
        <fullName evidence="10">Hexosyltransferase</fullName>
        <ecNumber evidence="10">2.4.1.-</ecNumber>
    </recommendedName>
</protein>
<keyword evidence="4" id="KW-0808">Transferase</keyword>
<evidence type="ECO:0000256" key="4">
    <source>
        <dbReference type="ARBA" id="ARBA00022679"/>
    </source>
</evidence>
<dbReference type="GO" id="GO:0016758">
    <property type="term" value="F:hexosyltransferase activity"/>
    <property type="evidence" value="ECO:0007669"/>
    <property type="project" value="InterPro"/>
</dbReference>
<evidence type="ECO:0000256" key="3">
    <source>
        <dbReference type="ARBA" id="ARBA00022676"/>
    </source>
</evidence>
<gene>
    <name evidence="12" type="ORF">EHS25_001510</name>
</gene>
<dbReference type="PANTHER" id="PTHR11214:SF333">
    <property type="entry name" value="GLYCOSYLTRANSFERASE FAMILY 31 PROTEIN"/>
    <property type="match status" value="1"/>
</dbReference>
<evidence type="ECO:0000313" key="13">
    <source>
        <dbReference type="Proteomes" id="UP000279259"/>
    </source>
</evidence>